<evidence type="ECO:0000313" key="2">
    <source>
        <dbReference type="EMBL" id="TDQ83361.1"/>
    </source>
</evidence>
<dbReference type="GO" id="GO:0016740">
    <property type="term" value="F:transferase activity"/>
    <property type="evidence" value="ECO:0007669"/>
    <property type="project" value="UniProtKB-KW"/>
</dbReference>
<gene>
    <name evidence="2" type="ORF">A8950_1647</name>
</gene>
<name>A0A4R6WQ25_9PROT</name>
<keyword evidence="2" id="KW-0808">Transferase</keyword>
<feature type="domain" description="Polysaccharide pyruvyl transferase" evidence="1">
    <location>
        <begin position="47"/>
        <end position="322"/>
    </location>
</feature>
<dbReference type="AlphaFoldDB" id="A0A4R6WQ25"/>
<sequence>MKRLCFGRQPADTRYRYHPGLPFSEGLPRSNSTSFSTLSRNFYLTSNKGNMLIGEGSCRIFDYDRNHSCMLSVHVLHDAYKGSKEAMDLLNNNFDALVLPMANEIRPNLNHASLLKVLEQIKIPVIVLGMGMQNEMEDLSVLESATVEMLRWIDEKARVFGVRGTYTEGWLKKMGFKNPTALGCPSMMLYPENILGIRAPTGKPADYRFVTAGYLQKKSVRGKQLAKFFEGQKCSYVFQDEIFLFKDELQGRDFFDDSRSQLRQSVIEPLMSEAIGARAPFDKYFYFDSVEAWRQCYGWHDIFIGDRFHGGVAALQVGLPTAILFKDLRVKELSEFFGVPHTSVDKACTMGIEAFMAEYLSEQRIAAFHDVYRTRLRNFHRHLTEAGMAMTEGEALAQMAA</sequence>
<organism evidence="2 3">
    <name type="scientific">Dongia mobilis</name>
    <dbReference type="NCBI Taxonomy" id="578943"/>
    <lineage>
        <taxon>Bacteria</taxon>
        <taxon>Pseudomonadati</taxon>
        <taxon>Pseudomonadota</taxon>
        <taxon>Alphaproteobacteria</taxon>
        <taxon>Rhodospirillales</taxon>
        <taxon>Dongiaceae</taxon>
        <taxon>Dongia</taxon>
    </lineage>
</organism>
<evidence type="ECO:0000259" key="1">
    <source>
        <dbReference type="Pfam" id="PF04230"/>
    </source>
</evidence>
<dbReference type="EMBL" id="SNYW01000007">
    <property type="protein sequence ID" value="TDQ83361.1"/>
    <property type="molecule type" value="Genomic_DNA"/>
</dbReference>
<accession>A0A4R6WQ25</accession>
<dbReference type="RefSeq" id="WP_166645059.1">
    <property type="nucleotide sequence ID" value="NZ_SNYW01000007.1"/>
</dbReference>
<protein>
    <submittedName>
        <fullName evidence="2">Polysaccharide pyruvyl transferase</fullName>
    </submittedName>
</protein>
<evidence type="ECO:0000313" key="3">
    <source>
        <dbReference type="Proteomes" id="UP000295783"/>
    </source>
</evidence>
<proteinExistence type="predicted"/>
<keyword evidence="3" id="KW-1185">Reference proteome</keyword>
<dbReference type="InterPro" id="IPR007345">
    <property type="entry name" value="Polysacch_pyruvyl_Trfase"/>
</dbReference>
<reference evidence="2 3" key="1">
    <citation type="submission" date="2019-03" db="EMBL/GenBank/DDBJ databases">
        <title>Genomic Encyclopedia of Type Strains, Phase III (KMG-III): the genomes of soil and plant-associated and newly described type strains.</title>
        <authorList>
            <person name="Whitman W."/>
        </authorList>
    </citation>
    <scope>NUCLEOTIDE SEQUENCE [LARGE SCALE GENOMIC DNA]</scope>
    <source>
        <strain evidence="2 3">CGMCC 1.7660</strain>
    </source>
</reference>
<comment type="caution">
    <text evidence="2">The sequence shown here is derived from an EMBL/GenBank/DDBJ whole genome shotgun (WGS) entry which is preliminary data.</text>
</comment>
<dbReference type="Pfam" id="PF04230">
    <property type="entry name" value="PS_pyruv_trans"/>
    <property type="match status" value="1"/>
</dbReference>
<dbReference type="Proteomes" id="UP000295783">
    <property type="component" value="Unassembled WGS sequence"/>
</dbReference>